<feature type="region of interest" description="Disordered" evidence="1">
    <location>
        <begin position="101"/>
        <end position="125"/>
    </location>
</feature>
<comment type="caution">
    <text evidence="2">The sequence shown here is derived from an EMBL/GenBank/DDBJ whole genome shotgun (WGS) entry which is preliminary data.</text>
</comment>
<evidence type="ECO:0000256" key="1">
    <source>
        <dbReference type="SAM" id="MobiDB-lite"/>
    </source>
</evidence>
<dbReference type="RefSeq" id="WP_330086441.1">
    <property type="nucleotide sequence ID" value="NZ_JAUGZK010000002.1"/>
</dbReference>
<dbReference type="Gene3D" id="3.30.160.100">
    <property type="entry name" value="Ribosome hibernation promotion factor-like"/>
    <property type="match status" value="1"/>
</dbReference>
<dbReference type="EMBL" id="JAUGZK010000002">
    <property type="protein sequence ID" value="MEE2023076.1"/>
    <property type="molecule type" value="Genomic_DNA"/>
</dbReference>
<protein>
    <submittedName>
        <fullName evidence="2">HPF/RaiA family ribosome-associated protein</fullName>
    </submittedName>
</protein>
<dbReference type="SUPFAM" id="SSF69754">
    <property type="entry name" value="Ribosome binding protein Y (YfiA homologue)"/>
    <property type="match status" value="1"/>
</dbReference>
<dbReference type="InterPro" id="IPR003489">
    <property type="entry name" value="RHF/RaiA"/>
</dbReference>
<sequence>MQIQINSDRNIQADERLAEFVRDTLKSKLERFSDHITRIEVHLSDENSTAKQDGNDKRCLLEARLQGMDPMAVTEHAAVVGQAVTGAADKLQRKLSSVIGKLRDKQSRSVSPDFSEPEPAEPEQG</sequence>
<proteinExistence type="predicted"/>
<keyword evidence="3" id="KW-1185">Reference proteome</keyword>
<dbReference type="Proteomes" id="UP001339167">
    <property type="component" value="Unassembled WGS sequence"/>
</dbReference>
<name>A0ABU7JCB6_9GAMM</name>
<organism evidence="2 3">
    <name type="scientific">Alkalimonas mucilaginosa</name>
    <dbReference type="NCBI Taxonomy" id="3057676"/>
    <lineage>
        <taxon>Bacteria</taxon>
        <taxon>Pseudomonadati</taxon>
        <taxon>Pseudomonadota</taxon>
        <taxon>Gammaproteobacteria</taxon>
        <taxon>Alkalimonas</taxon>
    </lineage>
</organism>
<dbReference type="Pfam" id="PF02482">
    <property type="entry name" value="Ribosomal_S30AE"/>
    <property type="match status" value="1"/>
</dbReference>
<dbReference type="InterPro" id="IPR036567">
    <property type="entry name" value="RHF-like"/>
</dbReference>
<accession>A0ABU7JCB6</accession>
<gene>
    <name evidence="2" type="ORF">QWF21_02375</name>
</gene>
<evidence type="ECO:0000313" key="3">
    <source>
        <dbReference type="Proteomes" id="UP001339167"/>
    </source>
</evidence>
<reference evidence="2 3" key="1">
    <citation type="submission" date="2023-06" db="EMBL/GenBank/DDBJ databases">
        <title>Alkalimonas sp., MEB004 an alkaliphilic bacterium isolated from Lonar Lake, India.</title>
        <authorList>
            <person name="Joshi A."/>
            <person name="Thite S."/>
        </authorList>
    </citation>
    <scope>NUCLEOTIDE SEQUENCE [LARGE SCALE GENOMIC DNA]</scope>
    <source>
        <strain evidence="2 3">MEB004</strain>
    </source>
</reference>
<evidence type="ECO:0000313" key="2">
    <source>
        <dbReference type="EMBL" id="MEE2023076.1"/>
    </source>
</evidence>
<feature type="compositionally biased region" description="Acidic residues" evidence="1">
    <location>
        <begin position="115"/>
        <end position="125"/>
    </location>
</feature>